<dbReference type="EMBL" id="CP045119">
    <property type="protein sequence ID" value="QIN81467.1"/>
    <property type="molecule type" value="Genomic_DNA"/>
</dbReference>
<name>A0A6G8Q561_9ACTN</name>
<evidence type="ECO:0000313" key="3">
    <source>
        <dbReference type="Proteomes" id="UP000501452"/>
    </source>
</evidence>
<reference evidence="2 3" key="1">
    <citation type="submission" date="2019-10" db="EMBL/GenBank/DDBJ databases">
        <title>Rubrobacter sp nov SCSIO 52090 isolated from a deep-sea sediment in the South China Sea.</title>
        <authorList>
            <person name="Chen R.W."/>
        </authorList>
    </citation>
    <scope>NUCLEOTIDE SEQUENCE [LARGE SCALE GENOMIC DNA]</scope>
    <source>
        <strain evidence="2 3">SCSIO 52909</strain>
    </source>
</reference>
<accession>A0A6G8Q561</accession>
<gene>
    <name evidence="2" type="ORF">GBA63_01605</name>
</gene>
<dbReference type="Proteomes" id="UP000501452">
    <property type="component" value="Chromosome"/>
</dbReference>
<sequence length="84" mass="9109">MDQDSSNGPQVDGPLAVREVEAAFLVVREGDPGDWLARFEKGGGFPARAWAENMVAVYNRRLRGRDAGPPTPPDARLDGHHSPT</sequence>
<evidence type="ECO:0000313" key="2">
    <source>
        <dbReference type="EMBL" id="QIN81467.1"/>
    </source>
</evidence>
<feature type="compositionally biased region" description="Basic and acidic residues" evidence="1">
    <location>
        <begin position="75"/>
        <end position="84"/>
    </location>
</feature>
<protein>
    <submittedName>
        <fullName evidence="2">Uncharacterized protein</fullName>
    </submittedName>
</protein>
<evidence type="ECO:0000256" key="1">
    <source>
        <dbReference type="SAM" id="MobiDB-lite"/>
    </source>
</evidence>
<keyword evidence="3" id="KW-1185">Reference proteome</keyword>
<feature type="region of interest" description="Disordered" evidence="1">
    <location>
        <begin position="62"/>
        <end position="84"/>
    </location>
</feature>
<dbReference type="AlphaFoldDB" id="A0A6G8Q561"/>
<organism evidence="2 3">
    <name type="scientific">Rubrobacter tropicus</name>
    <dbReference type="NCBI Taxonomy" id="2653851"/>
    <lineage>
        <taxon>Bacteria</taxon>
        <taxon>Bacillati</taxon>
        <taxon>Actinomycetota</taxon>
        <taxon>Rubrobacteria</taxon>
        <taxon>Rubrobacterales</taxon>
        <taxon>Rubrobacteraceae</taxon>
        <taxon>Rubrobacter</taxon>
    </lineage>
</organism>
<proteinExistence type="predicted"/>
<dbReference type="RefSeq" id="WP_166172876.1">
    <property type="nucleotide sequence ID" value="NZ_CP045119.1"/>
</dbReference>
<dbReference type="KEGG" id="rub:GBA63_01605"/>